<dbReference type="Pfam" id="PF00085">
    <property type="entry name" value="Thioredoxin"/>
    <property type="match status" value="1"/>
</dbReference>
<name>A0ABN9Y0E9_9DINO</name>
<sequence>MKPDWDKLMKNWNKGERAKTSLIADVDCTDEKAKPLCETHGVRGFPTIKWGDPSSLEAYEGGREYDALKKFAKANLKPMCSPTNIDLCDAEKKAEIAKFQAIPLEELEKQIAAKKQEIEDIGKKFDEDVKALQGTYEKLQTDKKTTIDDIKASGLGLMQAVQAAAAKPKGKEEL</sequence>
<feature type="domain" description="Thioredoxin" evidence="3">
    <location>
        <begin position="1"/>
        <end position="73"/>
    </location>
</feature>
<dbReference type="EMBL" id="CAUYUJ010021401">
    <property type="protein sequence ID" value="CAK0904479.1"/>
    <property type="molecule type" value="Genomic_DNA"/>
</dbReference>
<gene>
    <name evidence="4" type="ORF">PCOR1329_LOCUS80475</name>
</gene>
<evidence type="ECO:0000256" key="2">
    <source>
        <dbReference type="ARBA" id="ARBA00022729"/>
    </source>
</evidence>
<dbReference type="SUPFAM" id="SSF52833">
    <property type="entry name" value="Thioredoxin-like"/>
    <property type="match status" value="1"/>
</dbReference>
<dbReference type="InterPro" id="IPR051063">
    <property type="entry name" value="PDI"/>
</dbReference>
<dbReference type="Gene3D" id="3.40.30.10">
    <property type="entry name" value="Glutaredoxin"/>
    <property type="match status" value="1"/>
</dbReference>
<protein>
    <recommendedName>
        <fullName evidence="3">Thioredoxin domain-containing protein</fullName>
    </recommendedName>
</protein>
<dbReference type="PANTHER" id="PTHR45672">
    <property type="entry name" value="PROTEIN DISULFIDE-ISOMERASE C17H9.14C-RELATED"/>
    <property type="match status" value="1"/>
</dbReference>
<dbReference type="InterPro" id="IPR036249">
    <property type="entry name" value="Thioredoxin-like_sf"/>
</dbReference>
<evidence type="ECO:0000256" key="1">
    <source>
        <dbReference type="ARBA" id="ARBA00006347"/>
    </source>
</evidence>
<keyword evidence="2" id="KW-0732">Signal</keyword>
<comment type="caution">
    <text evidence="4">The sequence shown here is derived from an EMBL/GenBank/DDBJ whole genome shotgun (WGS) entry which is preliminary data.</text>
</comment>
<comment type="similarity">
    <text evidence="1">Belongs to the protein disulfide isomerase family.</text>
</comment>
<keyword evidence="5" id="KW-1185">Reference proteome</keyword>
<proteinExistence type="inferred from homology"/>
<evidence type="ECO:0000313" key="4">
    <source>
        <dbReference type="EMBL" id="CAK0904479.1"/>
    </source>
</evidence>
<reference evidence="4" key="1">
    <citation type="submission" date="2023-10" db="EMBL/GenBank/DDBJ databases">
        <authorList>
            <person name="Chen Y."/>
            <person name="Shah S."/>
            <person name="Dougan E. K."/>
            <person name="Thang M."/>
            <person name="Chan C."/>
        </authorList>
    </citation>
    <scope>NUCLEOTIDE SEQUENCE [LARGE SCALE GENOMIC DNA]</scope>
</reference>
<evidence type="ECO:0000259" key="3">
    <source>
        <dbReference type="Pfam" id="PF00085"/>
    </source>
</evidence>
<dbReference type="PANTHER" id="PTHR45672:SF3">
    <property type="entry name" value="THIOREDOXIN DOMAIN-CONTAINING PROTEIN 5"/>
    <property type="match status" value="1"/>
</dbReference>
<organism evidence="4 5">
    <name type="scientific">Prorocentrum cordatum</name>
    <dbReference type="NCBI Taxonomy" id="2364126"/>
    <lineage>
        <taxon>Eukaryota</taxon>
        <taxon>Sar</taxon>
        <taxon>Alveolata</taxon>
        <taxon>Dinophyceae</taxon>
        <taxon>Prorocentrales</taxon>
        <taxon>Prorocentraceae</taxon>
        <taxon>Prorocentrum</taxon>
    </lineage>
</organism>
<dbReference type="InterPro" id="IPR013766">
    <property type="entry name" value="Thioredoxin_domain"/>
</dbReference>
<dbReference type="Proteomes" id="UP001189429">
    <property type="component" value="Unassembled WGS sequence"/>
</dbReference>
<accession>A0ABN9Y0E9</accession>
<evidence type="ECO:0000313" key="5">
    <source>
        <dbReference type="Proteomes" id="UP001189429"/>
    </source>
</evidence>